<keyword evidence="4" id="KW-0963">Cytoplasm</keyword>
<proteinExistence type="inferred from homology"/>
<evidence type="ECO:0000313" key="8">
    <source>
        <dbReference type="Proteomes" id="UP000295252"/>
    </source>
</evidence>
<dbReference type="AlphaFoldDB" id="A0A068VNP3"/>
<evidence type="ECO:0000256" key="6">
    <source>
        <dbReference type="ARBA" id="ARBA00034482"/>
    </source>
</evidence>
<dbReference type="Pfam" id="PF09790">
    <property type="entry name" value="Hyccin"/>
    <property type="match status" value="1"/>
</dbReference>
<dbReference type="GO" id="GO:0005886">
    <property type="term" value="C:plasma membrane"/>
    <property type="evidence" value="ECO:0007669"/>
    <property type="project" value="UniProtKB-SubCell"/>
</dbReference>
<comment type="similarity">
    <text evidence="6">Belongs to the Hyccin family.</text>
</comment>
<evidence type="ECO:0000256" key="3">
    <source>
        <dbReference type="ARBA" id="ARBA00022475"/>
    </source>
</evidence>
<dbReference type="STRING" id="49390.A0A068VNP3"/>
<evidence type="ECO:0000256" key="2">
    <source>
        <dbReference type="ARBA" id="ARBA00004514"/>
    </source>
</evidence>
<dbReference type="Gramene" id="CDP22217">
    <property type="protein sequence ID" value="CDP22217"/>
    <property type="gene ID" value="GSCOC_T00010669001"/>
</dbReference>
<evidence type="ECO:0000313" key="7">
    <source>
        <dbReference type="EMBL" id="CDP22217.1"/>
    </source>
</evidence>
<evidence type="ECO:0000256" key="4">
    <source>
        <dbReference type="ARBA" id="ARBA00022490"/>
    </source>
</evidence>
<comment type="subcellular location">
    <subcellularLocation>
        <location evidence="1">Cell membrane</location>
    </subcellularLocation>
    <subcellularLocation>
        <location evidence="2">Cytoplasm</location>
        <location evidence="2">Cytosol</location>
    </subcellularLocation>
</comment>
<evidence type="ECO:0000256" key="5">
    <source>
        <dbReference type="ARBA" id="ARBA00023136"/>
    </source>
</evidence>
<dbReference type="Proteomes" id="UP000295252">
    <property type="component" value="Unassembled WGS sequence"/>
</dbReference>
<dbReference type="InterPro" id="IPR018619">
    <property type="entry name" value="Hyccin"/>
</dbReference>
<evidence type="ECO:0000256" key="1">
    <source>
        <dbReference type="ARBA" id="ARBA00004236"/>
    </source>
</evidence>
<dbReference type="GO" id="GO:0046854">
    <property type="term" value="P:phosphatidylinositol phosphate biosynthetic process"/>
    <property type="evidence" value="ECO:0007669"/>
    <property type="project" value="TreeGrafter"/>
</dbReference>
<sequence length="207" mass="22455">MHSWWESISKARTRIHLLSTLLPETSSVLSFLADSDCPARSLLLSSAAYSSISSSLSSPSSGSDDDSLCLWLYDTFLSADSELHLVVLCYIPFLSSFYLSRIHSSSTTSAISPPLISPASKLSFLSSTHLKSRLIRVYPCSFQSLISLNLLFITPLEIPLRINRTPLTITPHNRAREAVAAAAAASATTNANTPSKAKKPEILLVSK</sequence>
<dbReference type="GO" id="GO:0005829">
    <property type="term" value="C:cytosol"/>
    <property type="evidence" value="ECO:0007669"/>
    <property type="project" value="UniProtKB-SubCell"/>
</dbReference>
<keyword evidence="8" id="KW-1185">Reference proteome</keyword>
<gene>
    <name evidence="7" type="ORF">GSCOC_T00010669001</name>
</gene>
<dbReference type="EMBL" id="HG751409">
    <property type="protein sequence ID" value="CDP22217.1"/>
    <property type="molecule type" value="Genomic_DNA"/>
</dbReference>
<organism evidence="7 8">
    <name type="scientific">Coffea canephora</name>
    <name type="common">Robusta coffee</name>
    <dbReference type="NCBI Taxonomy" id="49390"/>
    <lineage>
        <taxon>Eukaryota</taxon>
        <taxon>Viridiplantae</taxon>
        <taxon>Streptophyta</taxon>
        <taxon>Embryophyta</taxon>
        <taxon>Tracheophyta</taxon>
        <taxon>Spermatophyta</taxon>
        <taxon>Magnoliopsida</taxon>
        <taxon>eudicotyledons</taxon>
        <taxon>Gunneridae</taxon>
        <taxon>Pentapetalae</taxon>
        <taxon>asterids</taxon>
        <taxon>lamiids</taxon>
        <taxon>Gentianales</taxon>
        <taxon>Rubiaceae</taxon>
        <taxon>Ixoroideae</taxon>
        <taxon>Gardenieae complex</taxon>
        <taxon>Bertiereae - Coffeeae clade</taxon>
        <taxon>Coffeeae</taxon>
        <taxon>Coffea</taxon>
    </lineage>
</organism>
<dbReference type="InParanoid" id="A0A068VNP3"/>
<name>A0A068VNP3_COFCA</name>
<dbReference type="PANTHER" id="PTHR31220:SF1">
    <property type="entry name" value="GH21176P"/>
    <property type="match status" value="1"/>
</dbReference>
<reference evidence="8" key="1">
    <citation type="journal article" date="2014" name="Science">
        <title>The coffee genome provides insight into the convergent evolution of caffeine biosynthesis.</title>
        <authorList>
            <person name="Denoeud F."/>
            <person name="Carretero-Paulet L."/>
            <person name="Dereeper A."/>
            <person name="Droc G."/>
            <person name="Guyot R."/>
            <person name="Pietrella M."/>
            <person name="Zheng C."/>
            <person name="Alberti A."/>
            <person name="Anthony F."/>
            <person name="Aprea G."/>
            <person name="Aury J.M."/>
            <person name="Bento P."/>
            <person name="Bernard M."/>
            <person name="Bocs S."/>
            <person name="Campa C."/>
            <person name="Cenci A."/>
            <person name="Combes M.C."/>
            <person name="Crouzillat D."/>
            <person name="Da Silva C."/>
            <person name="Daddiego L."/>
            <person name="De Bellis F."/>
            <person name="Dussert S."/>
            <person name="Garsmeur O."/>
            <person name="Gayraud T."/>
            <person name="Guignon V."/>
            <person name="Jahn K."/>
            <person name="Jamilloux V."/>
            <person name="Joet T."/>
            <person name="Labadie K."/>
            <person name="Lan T."/>
            <person name="Leclercq J."/>
            <person name="Lepelley M."/>
            <person name="Leroy T."/>
            <person name="Li L.T."/>
            <person name="Librado P."/>
            <person name="Lopez L."/>
            <person name="Munoz A."/>
            <person name="Noel B."/>
            <person name="Pallavicini A."/>
            <person name="Perrotta G."/>
            <person name="Poncet V."/>
            <person name="Pot D."/>
            <person name="Priyono X."/>
            <person name="Rigoreau M."/>
            <person name="Rouard M."/>
            <person name="Rozas J."/>
            <person name="Tranchant-Dubreuil C."/>
            <person name="VanBuren R."/>
            <person name="Zhang Q."/>
            <person name="Andrade A.C."/>
            <person name="Argout X."/>
            <person name="Bertrand B."/>
            <person name="de Kochko A."/>
            <person name="Graziosi G."/>
            <person name="Henry R.J."/>
            <person name="Jayarama X."/>
            <person name="Ming R."/>
            <person name="Nagai C."/>
            <person name="Rounsley S."/>
            <person name="Sankoff D."/>
            <person name="Giuliano G."/>
            <person name="Albert V.A."/>
            <person name="Wincker P."/>
            <person name="Lashermes P."/>
        </authorList>
    </citation>
    <scope>NUCLEOTIDE SEQUENCE [LARGE SCALE GENOMIC DNA]</scope>
    <source>
        <strain evidence="8">cv. DH200-94</strain>
    </source>
</reference>
<dbReference type="PANTHER" id="PTHR31220">
    <property type="entry name" value="HYCCIN RELATED"/>
    <property type="match status" value="1"/>
</dbReference>
<protein>
    <submittedName>
        <fullName evidence="7">DH200=94 genomic scaffold, scaffold_12325</fullName>
    </submittedName>
</protein>
<accession>A0A068VNP3</accession>
<dbReference type="GO" id="GO:0072659">
    <property type="term" value="P:protein localization to plasma membrane"/>
    <property type="evidence" value="ECO:0007669"/>
    <property type="project" value="TreeGrafter"/>
</dbReference>
<keyword evidence="5" id="KW-0472">Membrane</keyword>
<keyword evidence="3" id="KW-1003">Cell membrane</keyword>